<feature type="compositionally biased region" description="Acidic residues" evidence="2">
    <location>
        <begin position="287"/>
        <end position="314"/>
    </location>
</feature>
<name>A0ABQ6N402_9STRA</name>
<reference evidence="4 5" key="1">
    <citation type="journal article" date="2023" name="Commun. Biol.">
        <title>Genome analysis of Parmales, the sister group of diatoms, reveals the evolutionary specialization of diatoms from phago-mixotrophs to photoautotrophs.</title>
        <authorList>
            <person name="Ban H."/>
            <person name="Sato S."/>
            <person name="Yoshikawa S."/>
            <person name="Yamada K."/>
            <person name="Nakamura Y."/>
            <person name="Ichinomiya M."/>
            <person name="Sato N."/>
            <person name="Blanc-Mathieu R."/>
            <person name="Endo H."/>
            <person name="Kuwata A."/>
            <person name="Ogata H."/>
        </authorList>
    </citation>
    <scope>NUCLEOTIDE SEQUENCE [LARGE SCALE GENOMIC DNA]</scope>
</reference>
<feature type="region of interest" description="Disordered" evidence="2">
    <location>
        <begin position="199"/>
        <end position="223"/>
    </location>
</feature>
<feature type="region of interest" description="Disordered" evidence="2">
    <location>
        <begin position="257"/>
        <end position="324"/>
    </location>
</feature>
<sequence length="597" mass="64495">MASPLPSPRSVPLSPRAPPSLSAPHSTTPRSISPLSPSHLTLPSSFSGVASLNSSSVPRRSSVGSPHLLMGARTVPLQQQQGSGQGPGQTGPGPASGRRTPTAPTSPAPNGSSSPSPGLRSRLAVSPGQTAALQSSAVGGASVSHEAPPPLHRRPSSAGARLARPFEMSSPRAKLPEANPMKECMKNYRLMSNLERTAKKQEAEVAEKTAGKVEGEQEGGRGGAFHLSDVYEFWWDEADPNAGGGDPMSVYFDRREDAGENAGGGRRARHLSKGDEALKPDIYGGEITEEDGGGGGEGEGDGEGGGDGEEDEEEPKQYGEVDNTRKIWLTSSELMMEHTAAEQSARREALETLPEKATDLLKMNTLNWLRRRGKGGKMETEMDRVRMLRDWFEALDADGSGDISVDELEEPLISIGLVQSKDDLEDMISKYDSSGDGEIDFGEFVKMVMTKEDGQSNAMLKLFEDFSEGMLGDKLLPFSTLVHMYSRKMLFSAVDGENEADKAAGQQVLRARITRIEAREYDAKMAMKKEMEEKSKRRSSMKVALGVTSNTIDRHIMDSLGKQSRFSIEELTERRDSMRRNSTARRASVTASQLIGA</sequence>
<organism evidence="4 5">
    <name type="scientific">Tetraparma gracilis</name>
    <dbReference type="NCBI Taxonomy" id="2962635"/>
    <lineage>
        <taxon>Eukaryota</taxon>
        <taxon>Sar</taxon>
        <taxon>Stramenopiles</taxon>
        <taxon>Ochrophyta</taxon>
        <taxon>Bolidophyceae</taxon>
        <taxon>Parmales</taxon>
        <taxon>Triparmaceae</taxon>
        <taxon>Tetraparma</taxon>
    </lineage>
</organism>
<dbReference type="CDD" id="cd00051">
    <property type="entry name" value="EFh"/>
    <property type="match status" value="1"/>
</dbReference>
<protein>
    <recommendedName>
        <fullName evidence="3">EF-hand domain-containing protein</fullName>
    </recommendedName>
</protein>
<evidence type="ECO:0000259" key="3">
    <source>
        <dbReference type="PROSITE" id="PS50222"/>
    </source>
</evidence>
<proteinExistence type="predicted"/>
<comment type="caution">
    <text evidence="4">The sequence shown here is derived from an EMBL/GenBank/DDBJ whole genome shotgun (WGS) entry which is preliminary data.</text>
</comment>
<feature type="compositionally biased region" description="Basic and acidic residues" evidence="2">
    <location>
        <begin position="315"/>
        <end position="324"/>
    </location>
</feature>
<dbReference type="InterPro" id="IPR011992">
    <property type="entry name" value="EF-hand-dom_pair"/>
</dbReference>
<feature type="compositionally biased region" description="Low complexity" evidence="2">
    <location>
        <begin position="10"/>
        <end position="24"/>
    </location>
</feature>
<dbReference type="InterPro" id="IPR002048">
    <property type="entry name" value="EF_hand_dom"/>
</dbReference>
<feature type="compositionally biased region" description="Low complexity" evidence="2">
    <location>
        <begin position="31"/>
        <end position="47"/>
    </location>
</feature>
<dbReference type="Gene3D" id="1.10.238.10">
    <property type="entry name" value="EF-hand"/>
    <property type="match status" value="1"/>
</dbReference>
<dbReference type="EMBL" id="BRYB01002132">
    <property type="protein sequence ID" value="GMI40167.1"/>
    <property type="molecule type" value="Genomic_DNA"/>
</dbReference>
<feature type="region of interest" description="Disordered" evidence="2">
    <location>
        <begin position="1"/>
        <end position="181"/>
    </location>
</feature>
<dbReference type="Proteomes" id="UP001165060">
    <property type="component" value="Unassembled WGS sequence"/>
</dbReference>
<dbReference type="SMART" id="SM00054">
    <property type="entry name" value="EFh"/>
    <property type="match status" value="2"/>
</dbReference>
<accession>A0ABQ6N402</accession>
<feature type="compositionally biased region" description="Low complexity" evidence="2">
    <location>
        <begin position="92"/>
        <end position="124"/>
    </location>
</feature>
<evidence type="ECO:0000256" key="1">
    <source>
        <dbReference type="ARBA" id="ARBA00022837"/>
    </source>
</evidence>
<dbReference type="PROSITE" id="PS00018">
    <property type="entry name" value="EF_HAND_1"/>
    <property type="match status" value="2"/>
</dbReference>
<evidence type="ECO:0000313" key="5">
    <source>
        <dbReference type="Proteomes" id="UP001165060"/>
    </source>
</evidence>
<feature type="region of interest" description="Disordered" evidence="2">
    <location>
        <begin position="573"/>
        <end position="597"/>
    </location>
</feature>
<dbReference type="SUPFAM" id="SSF47473">
    <property type="entry name" value="EF-hand"/>
    <property type="match status" value="1"/>
</dbReference>
<keyword evidence="5" id="KW-1185">Reference proteome</keyword>
<feature type="domain" description="EF-hand" evidence="3">
    <location>
        <begin position="383"/>
        <end position="418"/>
    </location>
</feature>
<dbReference type="Pfam" id="PF13499">
    <property type="entry name" value="EF-hand_7"/>
    <property type="match status" value="1"/>
</dbReference>
<evidence type="ECO:0000313" key="4">
    <source>
        <dbReference type="EMBL" id="GMI40167.1"/>
    </source>
</evidence>
<feature type="domain" description="EF-hand" evidence="3">
    <location>
        <begin position="419"/>
        <end position="454"/>
    </location>
</feature>
<feature type="compositionally biased region" description="Polar residues" evidence="2">
    <location>
        <begin position="127"/>
        <end position="137"/>
    </location>
</feature>
<feature type="compositionally biased region" description="Basic and acidic residues" evidence="2">
    <location>
        <begin position="199"/>
        <end position="219"/>
    </location>
</feature>
<dbReference type="InterPro" id="IPR018247">
    <property type="entry name" value="EF_Hand_1_Ca_BS"/>
</dbReference>
<feature type="compositionally biased region" description="Polar residues" evidence="2">
    <location>
        <begin position="580"/>
        <end position="597"/>
    </location>
</feature>
<gene>
    <name evidence="4" type="ORF">TeGR_g3071</name>
</gene>
<feature type="compositionally biased region" description="Low complexity" evidence="2">
    <location>
        <begin position="54"/>
        <end position="66"/>
    </location>
</feature>
<dbReference type="PROSITE" id="PS50222">
    <property type="entry name" value="EF_HAND_2"/>
    <property type="match status" value="2"/>
</dbReference>
<keyword evidence="1" id="KW-0106">Calcium</keyword>
<evidence type="ECO:0000256" key="2">
    <source>
        <dbReference type="SAM" id="MobiDB-lite"/>
    </source>
</evidence>